<dbReference type="GO" id="GO:0009143">
    <property type="term" value="P:nucleoside triphosphate catabolic process"/>
    <property type="evidence" value="ECO:0007669"/>
    <property type="project" value="InterPro"/>
</dbReference>
<evidence type="ECO:0000313" key="4">
    <source>
        <dbReference type="Proteomes" id="UP000179627"/>
    </source>
</evidence>
<dbReference type="GO" id="GO:0047429">
    <property type="term" value="F:nucleoside triphosphate diphosphatase activity"/>
    <property type="evidence" value="ECO:0007669"/>
    <property type="project" value="InterPro"/>
</dbReference>
<keyword evidence="4" id="KW-1185">Reference proteome</keyword>
<evidence type="ECO:0000256" key="2">
    <source>
        <dbReference type="ARBA" id="ARBA00022801"/>
    </source>
</evidence>
<keyword evidence="2" id="KW-0378">Hydrolase</keyword>
<dbReference type="RefSeq" id="WP_071088284.1">
    <property type="nucleotide sequence ID" value="NZ_MBLM01000143.1"/>
</dbReference>
<organism evidence="3 4">
    <name type="scientific">Parafrankia colletiae</name>
    <dbReference type="NCBI Taxonomy" id="573497"/>
    <lineage>
        <taxon>Bacteria</taxon>
        <taxon>Bacillati</taxon>
        <taxon>Actinomycetota</taxon>
        <taxon>Actinomycetes</taxon>
        <taxon>Frankiales</taxon>
        <taxon>Frankiaceae</taxon>
        <taxon>Parafrankia</taxon>
    </lineage>
</organism>
<protein>
    <submittedName>
        <fullName evidence="3">Non-canonical purine NTP pyrophosphatase</fullName>
    </submittedName>
</protein>
<dbReference type="Proteomes" id="UP000179627">
    <property type="component" value="Unassembled WGS sequence"/>
</dbReference>
<dbReference type="SUPFAM" id="SSF52972">
    <property type="entry name" value="ITPase-like"/>
    <property type="match status" value="1"/>
</dbReference>
<comment type="caution">
    <text evidence="3">The sequence shown here is derived from an EMBL/GenBank/DDBJ whole genome shotgun (WGS) entry which is preliminary data.</text>
</comment>
<dbReference type="Pfam" id="PF01725">
    <property type="entry name" value="Ham1p_like"/>
    <property type="match status" value="1"/>
</dbReference>
<sequence length="184" mass="19269">MIDPVTLITGNAGKAREYASLLGVEVSATRADLIEIQSLDVAAVVERKAEDAYAKLRSPVLVDDTGLALHAWNGLPGALVAWFLTTVGDQGLLDMAADLTDRRATATTALGYCDATGVRVFTGTVHGVLTTQRRGSGGFGYDAVFAPAGSTLTFAEMSDAEKNAISHRRLAVDALRKDLGLCGS</sequence>
<accession>A0A1S1QH43</accession>
<name>A0A1S1QH43_9ACTN</name>
<comment type="similarity">
    <text evidence="1">Belongs to the HAM1 NTPase family.</text>
</comment>
<dbReference type="PANTHER" id="PTHR11067:SF9">
    <property type="entry name" value="INOSINE TRIPHOSPHATE PYROPHOSPHATASE"/>
    <property type="match status" value="1"/>
</dbReference>
<dbReference type="PANTHER" id="PTHR11067">
    <property type="entry name" value="INOSINE TRIPHOSPHATE PYROPHOSPHATASE/HAM1 PROTEIN"/>
    <property type="match status" value="1"/>
</dbReference>
<dbReference type="GO" id="GO:0005737">
    <property type="term" value="C:cytoplasm"/>
    <property type="evidence" value="ECO:0007669"/>
    <property type="project" value="TreeGrafter"/>
</dbReference>
<evidence type="ECO:0000256" key="1">
    <source>
        <dbReference type="ARBA" id="ARBA00008023"/>
    </source>
</evidence>
<dbReference type="InterPro" id="IPR002637">
    <property type="entry name" value="RdgB/HAM1"/>
</dbReference>
<dbReference type="InterPro" id="IPR029001">
    <property type="entry name" value="ITPase-like_fam"/>
</dbReference>
<dbReference type="AlphaFoldDB" id="A0A1S1QH43"/>
<dbReference type="Gene3D" id="3.90.950.10">
    <property type="match status" value="1"/>
</dbReference>
<dbReference type="EMBL" id="MBLM01000143">
    <property type="protein sequence ID" value="OHV31614.1"/>
    <property type="molecule type" value="Genomic_DNA"/>
</dbReference>
<gene>
    <name evidence="3" type="ORF">CC117_25710</name>
</gene>
<dbReference type="CDD" id="cd00515">
    <property type="entry name" value="HAM1"/>
    <property type="match status" value="1"/>
</dbReference>
<proteinExistence type="inferred from homology"/>
<evidence type="ECO:0000313" key="3">
    <source>
        <dbReference type="EMBL" id="OHV31614.1"/>
    </source>
</evidence>
<reference evidence="4" key="1">
    <citation type="submission" date="2016-07" db="EMBL/GenBank/DDBJ databases">
        <title>Sequence Frankia sp. strain CcI1.17.</title>
        <authorList>
            <person name="Ghodhbane-Gtari F."/>
            <person name="Swanson E."/>
            <person name="Gueddou A."/>
            <person name="Morris K."/>
            <person name="Hezbri K."/>
            <person name="Ktari A."/>
            <person name="Nouioui I."/>
            <person name="Abebe-Akele F."/>
            <person name="Simpson S."/>
            <person name="Thomas K."/>
            <person name="Gtari M."/>
            <person name="Tisa L.S."/>
            <person name="Hurst S."/>
        </authorList>
    </citation>
    <scope>NUCLEOTIDE SEQUENCE [LARGE SCALE GENOMIC DNA]</scope>
    <source>
        <strain evidence="4">Cc1.17</strain>
    </source>
</reference>
<dbReference type="OrthoDB" id="9807456at2"/>